<comment type="subcellular location">
    <subcellularLocation>
        <location evidence="1">Cytoplasm</location>
    </subcellularLocation>
</comment>
<dbReference type="PANTHER" id="PTHR47916:SF4">
    <property type="entry name" value="FRUCTOSE-BISPHOSPHATE ALDOLASE CLASS 1"/>
    <property type="match status" value="1"/>
</dbReference>
<dbReference type="GO" id="GO:0005737">
    <property type="term" value="C:cytoplasm"/>
    <property type="evidence" value="ECO:0007669"/>
    <property type="project" value="UniProtKB-SubCell"/>
</dbReference>
<evidence type="ECO:0000256" key="2">
    <source>
        <dbReference type="ARBA" id="ARBA00013068"/>
    </source>
</evidence>
<evidence type="ECO:0000256" key="5">
    <source>
        <dbReference type="ARBA" id="ARBA00023152"/>
    </source>
</evidence>
<evidence type="ECO:0000256" key="11">
    <source>
        <dbReference type="ARBA" id="ARBA00065282"/>
    </source>
</evidence>
<keyword evidence="4" id="KW-0007">Acetylation</keyword>
<dbReference type="InterPro" id="IPR050456">
    <property type="entry name" value="DeoC/FbaB_aldolase"/>
</dbReference>
<dbReference type="Pfam" id="PF01791">
    <property type="entry name" value="DeoC"/>
    <property type="match status" value="1"/>
</dbReference>
<dbReference type="NCBIfam" id="NF006707">
    <property type="entry name" value="PRK09250.1-4"/>
    <property type="match status" value="1"/>
</dbReference>
<dbReference type="InterPro" id="IPR013785">
    <property type="entry name" value="Aldolase_TIM"/>
</dbReference>
<evidence type="ECO:0000256" key="3">
    <source>
        <dbReference type="ARBA" id="ARBA00022490"/>
    </source>
</evidence>
<comment type="caution">
    <text evidence="12">The sequence shown here is derived from an EMBL/GenBank/DDBJ whole genome shotgun (WGS) entry which is preliminary data.</text>
</comment>
<dbReference type="PATRIC" id="fig|566551.4.peg.2720"/>
<evidence type="ECO:0000256" key="4">
    <source>
        <dbReference type="ARBA" id="ARBA00022990"/>
    </source>
</evidence>
<dbReference type="HOGENOM" id="CLU_057069_0_0_6"/>
<evidence type="ECO:0000256" key="9">
    <source>
        <dbReference type="ARBA" id="ARBA00029799"/>
    </source>
</evidence>
<protein>
    <recommendedName>
        <fullName evidence="8">Fructose-bisphosphate aldolase class 1</fullName>
        <ecNumber evidence="2">4.1.2.13</ecNumber>
    </recommendedName>
    <alternativeName>
        <fullName evidence="9">Fructose-bisphosphate aldolase class I</fullName>
    </alternativeName>
</protein>
<evidence type="ECO:0000256" key="6">
    <source>
        <dbReference type="ARBA" id="ARBA00023239"/>
    </source>
</evidence>
<dbReference type="FunFam" id="3.20.20.70:FF:000041">
    <property type="entry name" value="Fructose-bisphosphate aldolase class I"/>
    <property type="match status" value="1"/>
</dbReference>
<evidence type="ECO:0000256" key="1">
    <source>
        <dbReference type="ARBA" id="ARBA00004496"/>
    </source>
</evidence>
<accession>S3JRH4</accession>
<keyword evidence="5" id="KW-0324">Glycolysis</keyword>
<evidence type="ECO:0000313" key="13">
    <source>
        <dbReference type="Proteomes" id="UP000014585"/>
    </source>
</evidence>
<dbReference type="InterPro" id="IPR002915">
    <property type="entry name" value="DeoC/FbaB/LacD_aldolase"/>
</dbReference>
<dbReference type="GO" id="GO:0006096">
    <property type="term" value="P:glycolytic process"/>
    <property type="evidence" value="ECO:0007669"/>
    <property type="project" value="UniProtKB-KW"/>
</dbReference>
<dbReference type="InterPro" id="IPR041720">
    <property type="entry name" value="FbaB-like"/>
</dbReference>
<dbReference type="PANTHER" id="PTHR47916">
    <property type="entry name" value="FRUCTOSE-BISPHOSPHATE ALDOLASE CLASS 1"/>
    <property type="match status" value="1"/>
</dbReference>
<reference evidence="12 13" key="1">
    <citation type="submission" date="2013-04" db="EMBL/GenBank/DDBJ databases">
        <authorList>
            <person name="Weinstock G."/>
            <person name="Sodergren E."/>
            <person name="Lobos E.A."/>
            <person name="Fulton L."/>
            <person name="Fulton R."/>
            <person name="Courtney L."/>
            <person name="Fronick C."/>
            <person name="O'Laughlin M."/>
            <person name="Godfrey J."/>
            <person name="Wilson R.M."/>
            <person name="Miner T."/>
            <person name="Farmer C."/>
            <person name="Delehaunty K."/>
            <person name="Cordes M."/>
            <person name="Minx P."/>
            <person name="Tomlinson C."/>
            <person name="Chen J."/>
            <person name="Wollam A."/>
            <person name="Pepin K.H."/>
            <person name="Palsikar V.B."/>
            <person name="Zhang X."/>
            <person name="Suruliraj S."/>
            <person name="Perna N.T."/>
            <person name="Plunkett G."/>
            <person name="Warren W."/>
            <person name="Mitreva M."/>
            <person name="Mardis E.R."/>
            <person name="Wilson R.K."/>
        </authorList>
    </citation>
    <scope>NUCLEOTIDE SEQUENCE [LARGE SCALE GENOMIC DNA]</scope>
    <source>
        <strain evidence="12 13">DSM 4568</strain>
    </source>
</reference>
<organism evidence="12 13">
    <name type="scientific">Cedecea davisae DSM 4568</name>
    <dbReference type="NCBI Taxonomy" id="566551"/>
    <lineage>
        <taxon>Bacteria</taxon>
        <taxon>Pseudomonadati</taxon>
        <taxon>Pseudomonadota</taxon>
        <taxon>Gammaproteobacteria</taxon>
        <taxon>Enterobacterales</taxon>
        <taxon>Enterobacteriaceae</taxon>
        <taxon>Cedecea</taxon>
    </lineage>
</organism>
<comment type="subunit">
    <text evidence="11">Homooctamer or homodecamer.</text>
</comment>
<dbReference type="NCBIfam" id="NF006706">
    <property type="entry name" value="PRK09250.1-3"/>
    <property type="match status" value="1"/>
</dbReference>
<dbReference type="SUPFAM" id="SSF51569">
    <property type="entry name" value="Aldolase"/>
    <property type="match status" value="1"/>
</dbReference>
<sequence length="403" mass="43556">MLALLLERVQKCALTGESALRVPGLGLPTFLTAWAGIFLARRAGCPPPLRERIMTDIAQLLGKDADGLLQHRCMTIPADQLYLPGADYVDRVMVDNNRPPAVLRNMQTLYNTGRLAGTGYLSILPVDQGVEHSAGASFAANPLYFDPKNIVELAIEAGCNCVASTYGVLASVSRRYAHRIPFLVKLNHNETLSYPTTYDQTLYASVEQAFNMGAVAVGATIYFGSPESRRQIEEISAAFERAHELGLVTVLWAYLRNPEFKKDGVDYHVSADLTGQANHLAATIGADIVKQKMAENNGGYKAVNFGYTDEKVYSKLTTDNPIDLVRYQLANCYMGRAGLINSGGAAGGETDLADAVRTAVINKRAGGMGLILGRKAFKKSMADGVKLINAVQDVYLSGKVTIA</sequence>
<dbReference type="Gene3D" id="3.20.20.70">
    <property type="entry name" value="Aldolase class I"/>
    <property type="match status" value="1"/>
</dbReference>
<dbReference type="AlphaFoldDB" id="S3JRH4"/>
<dbReference type="EMBL" id="ATDT01000026">
    <property type="protein sequence ID" value="EPF15804.1"/>
    <property type="molecule type" value="Genomic_DNA"/>
</dbReference>
<keyword evidence="6" id="KW-0456">Lyase</keyword>
<name>S3JRH4_9ENTR</name>
<evidence type="ECO:0000256" key="10">
    <source>
        <dbReference type="ARBA" id="ARBA00049653"/>
    </source>
</evidence>
<dbReference type="SMART" id="SM01133">
    <property type="entry name" value="DeoC"/>
    <property type="match status" value="1"/>
</dbReference>
<dbReference type="CDD" id="cd00958">
    <property type="entry name" value="DhnA"/>
    <property type="match status" value="1"/>
</dbReference>
<proteinExistence type="inferred from homology"/>
<gene>
    <name evidence="12" type="ORF">HMPREF0201_02979</name>
</gene>
<evidence type="ECO:0000256" key="7">
    <source>
        <dbReference type="ARBA" id="ARBA00023270"/>
    </source>
</evidence>
<evidence type="ECO:0000313" key="12">
    <source>
        <dbReference type="EMBL" id="EPF15804.1"/>
    </source>
</evidence>
<evidence type="ECO:0000256" key="8">
    <source>
        <dbReference type="ARBA" id="ARBA00029565"/>
    </source>
</evidence>
<keyword evidence="7" id="KW-0704">Schiff base</keyword>
<dbReference type="GO" id="GO:0004332">
    <property type="term" value="F:fructose-bisphosphate aldolase activity"/>
    <property type="evidence" value="ECO:0007669"/>
    <property type="project" value="UniProtKB-EC"/>
</dbReference>
<dbReference type="Proteomes" id="UP000014585">
    <property type="component" value="Unassembled WGS sequence"/>
</dbReference>
<keyword evidence="3" id="KW-0963">Cytoplasm</keyword>
<comment type="similarity">
    <text evidence="10">Belongs to the DeoC/FbaB aldolase family. FbaB subfamily.</text>
</comment>
<dbReference type="STRING" id="566551.HMPREF0201_02979"/>
<dbReference type="EC" id="4.1.2.13" evidence="2"/>